<evidence type="ECO:0000256" key="3">
    <source>
        <dbReference type="ARBA" id="ARBA00022448"/>
    </source>
</evidence>
<dbReference type="PANTHER" id="PTHR34975">
    <property type="entry name" value="SPORE GERMINATION PROTEIN A2"/>
    <property type="match status" value="1"/>
</dbReference>
<evidence type="ECO:0000256" key="2">
    <source>
        <dbReference type="ARBA" id="ARBA00007998"/>
    </source>
</evidence>
<comment type="similarity">
    <text evidence="2">Belongs to the amino acid-polyamine-organocation (APC) superfamily. Spore germination protein (SGP) (TC 2.A.3.9) family.</text>
</comment>
<feature type="transmembrane region" description="Helical" evidence="8">
    <location>
        <begin position="39"/>
        <end position="58"/>
    </location>
</feature>
<dbReference type="GO" id="GO:0016020">
    <property type="term" value="C:membrane"/>
    <property type="evidence" value="ECO:0007669"/>
    <property type="project" value="UniProtKB-SubCell"/>
</dbReference>
<keyword evidence="5 8" id="KW-0812">Transmembrane</keyword>
<feature type="transmembrane region" description="Helical" evidence="8">
    <location>
        <begin position="184"/>
        <end position="205"/>
    </location>
</feature>
<dbReference type="EMBL" id="MPDK01000002">
    <property type="protein sequence ID" value="PWI58907.1"/>
    <property type="molecule type" value="Genomic_DNA"/>
</dbReference>
<proteinExistence type="inferred from homology"/>
<evidence type="ECO:0000256" key="8">
    <source>
        <dbReference type="SAM" id="Phobius"/>
    </source>
</evidence>
<sequence length="365" mass="41419">MKQMNSHVVAILTFELLLSTGTMEWIPKWSEAFKSEVWLPFTLYFTLLVGIITLFYYMTAYIPFTENNLTLFDTLLGKYLGAGLNLLLVFFLITYASQTCINGIKIIQYAALPYTPIAALLLVGLLIPIQLIPAGFEPLIRYQVSLFYPALSLAIFLLIMSFRFSNLHNFLPLWLPVQPTFSSFLTNILELLPGLNLFVVYLVIFKKHQAALSLKSMLLGTGGVATLNFINLYLALAVLGPFESATLHWPVLEVVRVQKMASSFIERLDLIFLVPILVAMSSALNLYLYAANYILTSYLPFAKWIVLTITVSALGFLVILPHYFVHTTLKIQSMINFFNLFLVIVCLPVFFIRFLLIKKKEVHND</sequence>
<evidence type="ECO:0000313" key="9">
    <source>
        <dbReference type="EMBL" id="PWI58907.1"/>
    </source>
</evidence>
<evidence type="ECO:0000256" key="5">
    <source>
        <dbReference type="ARBA" id="ARBA00022692"/>
    </source>
</evidence>
<feature type="transmembrane region" description="Helical" evidence="8">
    <location>
        <begin position="117"/>
        <end position="134"/>
    </location>
</feature>
<evidence type="ECO:0000256" key="6">
    <source>
        <dbReference type="ARBA" id="ARBA00022989"/>
    </source>
</evidence>
<dbReference type="Proteomes" id="UP000245380">
    <property type="component" value="Unassembled WGS sequence"/>
</dbReference>
<organism evidence="9 10">
    <name type="scientific">Sulfoacidibacillus thermotolerans</name>
    <name type="common">Acidibacillus sulfuroxidans</name>
    <dbReference type="NCBI Taxonomy" id="1765684"/>
    <lineage>
        <taxon>Bacteria</taxon>
        <taxon>Bacillati</taxon>
        <taxon>Bacillota</taxon>
        <taxon>Bacilli</taxon>
        <taxon>Bacillales</taxon>
        <taxon>Alicyclobacillaceae</taxon>
        <taxon>Sulfoacidibacillus</taxon>
    </lineage>
</organism>
<evidence type="ECO:0000313" key="10">
    <source>
        <dbReference type="Proteomes" id="UP000245380"/>
    </source>
</evidence>
<protein>
    <submittedName>
        <fullName evidence="9">Uncharacterized protein</fullName>
    </submittedName>
</protein>
<feature type="transmembrane region" description="Helical" evidence="8">
    <location>
        <begin position="217"/>
        <end position="239"/>
    </location>
</feature>
<keyword evidence="3" id="KW-0813">Transport</keyword>
<dbReference type="Pfam" id="PF03845">
    <property type="entry name" value="Spore_permease"/>
    <property type="match status" value="1"/>
</dbReference>
<evidence type="ECO:0000256" key="4">
    <source>
        <dbReference type="ARBA" id="ARBA00022544"/>
    </source>
</evidence>
<keyword evidence="10" id="KW-1185">Reference proteome</keyword>
<keyword evidence="7 8" id="KW-0472">Membrane</keyword>
<evidence type="ECO:0000256" key="1">
    <source>
        <dbReference type="ARBA" id="ARBA00004141"/>
    </source>
</evidence>
<dbReference type="InterPro" id="IPR004761">
    <property type="entry name" value="Spore_GerAB"/>
</dbReference>
<feature type="transmembrane region" description="Helical" evidence="8">
    <location>
        <begin position="337"/>
        <end position="356"/>
    </location>
</feature>
<evidence type="ECO:0000256" key="7">
    <source>
        <dbReference type="ARBA" id="ARBA00023136"/>
    </source>
</evidence>
<feature type="transmembrane region" description="Helical" evidence="8">
    <location>
        <begin position="146"/>
        <end position="164"/>
    </location>
</feature>
<dbReference type="RefSeq" id="WP_109429504.1">
    <property type="nucleotide sequence ID" value="NZ_MPDK01000002.1"/>
</dbReference>
<comment type="caution">
    <text evidence="9">The sequence shown here is derived from an EMBL/GenBank/DDBJ whole genome shotgun (WGS) entry which is preliminary data.</text>
</comment>
<comment type="subcellular location">
    <subcellularLocation>
        <location evidence="1">Membrane</location>
        <topology evidence="1">Multi-pass membrane protein</topology>
    </subcellularLocation>
</comment>
<feature type="transmembrane region" description="Helical" evidence="8">
    <location>
        <begin position="301"/>
        <end position="325"/>
    </location>
</feature>
<keyword evidence="4" id="KW-0309">Germination</keyword>
<accession>A0A2U3DC93</accession>
<keyword evidence="6 8" id="KW-1133">Transmembrane helix</keyword>
<dbReference type="PANTHER" id="PTHR34975:SF2">
    <property type="entry name" value="SPORE GERMINATION PROTEIN A2"/>
    <property type="match status" value="1"/>
</dbReference>
<dbReference type="GO" id="GO:0009847">
    <property type="term" value="P:spore germination"/>
    <property type="evidence" value="ECO:0007669"/>
    <property type="project" value="InterPro"/>
</dbReference>
<dbReference type="OrthoDB" id="2375329at2"/>
<gene>
    <name evidence="9" type="ORF">BM613_02155</name>
</gene>
<feature type="transmembrane region" description="Helical" evidence="8">
    <location>
        <begin position="270"/>
        <end position="289"/>
    </location>
</feature>
<name>A0A2U3DC93_SULT2</name>
<dbReference type="AlphaFoldDB" id="A0A2U3DC93"/>
<feature type="transmembrane region" description="Helical" evidence="8">
    <location>
        <begin position="79"/>
        <end position="97"/>
    </location>
</feature>
<reference evidence="9 10" key="1">
    <citation type="submission" date="2016-11" db="EMBL/GenBank/DDBJ databases">
        <title>Comparative genomics of Acidibacillus ferroxidans species.</title>
        <authorList>
            <person name="Oliveira G."/>
            <person name="Nunes G."/>
            <person name="Oliveira R."/>
            <person name="Araujo F."/>
            <person name="Salim A."/>
            <person name="Scholte L."/>
            <person name="Morais D."/>
            <person name="Nancucheo I."/>
            <person name="Johnson D.B."/>
            <person name="Grail B."/>
            <person name="Bittencourt J."/>
            <person name="Valadares R."/>
        </authorList>
    </citation>
    <scope>NUCLEOTIDE SEQUENCE [LARGE SCALE GENOMIC DNA]</scope>
    <source>
        <strain evidence="9 10">Y002</strain>
    </source>
</reference>